<name>A0AAN9PDQ0_CLITE</name>
<dbReference type="EMBL" id="JAYKXN010000004">
    <property type="protein sequence ID" value="KAK7293597.1"/>
    <property type="molecule type" value="Genomic_DNA"/>
</dbReference>
<dbReference type="AlphaFoldDB" id="A0AAN9PDQ0"/>
<feature type="domain" description="DUF7750" evidence="1">
    <location>
        <begin position="8"/>
        <end position="38"/>
    </location>
</feature>
<protein>
    <recommendedName>
        <fullName evidence="1">DUF7750 domain-containing protein</fullName>
    </recommendedName>
</protein>
<comment type="caution">
    <text evidence="2">The sequence shown here is derived from an EMBL/GenBank/DDBJ whole genome shotgun (WGS) entry which is preliminary data.</text>
</comment>
<sequence length="79" mass="8649">MADSVCHRQGETLMKALQDAIPIDVRGKLIVAVTRILHARGSNLKVDGILNTTQGPESFSGQRKQEKFRASGVEVMVED</sequence>
<dbReference type="Proteomes" id="UP001359559">
    <property type="component" value="Unassembled WGS sequence"/>
</dbReference>
<evidence type="ECO:0000313" key="3">
    <source>
        <dbReference type="Proteomes" id="UP001359559"/>
    </source>
</evidence>
<reference evidence="2 3" key="1">
    <citation type="submission" date="2024-01" db="EMBL/GenBank/DDBJ databases">
        <title>The genomes of 5 underutilized Papilionoideae crops provide insights into root nodulation and disease resistance.</title>
        <authorList>
            <person name="Yuan L."/>
        </authorList>
    </citation>
    <scope>NUCLEOTIDE SEQUENCE [LARGE SCALE GENOMIC DNA]</scope>
    <source>
        <strain evidence="2">LY-2023</strain>
        <tissue evidence="2">Leaf</tissue>
    </source>
</reference>
<accession>A0AAN9PDQ0</accession>
<dbReference type="Pfam" id="PF24930">
    <property type="entry name" value="DUF7750"/>
    <property type="match status" value="1"/>
</dbReference>
<dbReference type="InterPro" id="IPR056652">
    <property type="entry name" value="DUF7750"/>
</dbReference>
<gene>
    <name evidence="2" type="ORF">RJT34_16467</name>
</gene>
<evidence type="ECO:0000259" key="1">
    <source>
        <dbReference type="Pfam" id="PF24930"/>
    </source>
</evidence>
<keyword evidence="3" id="KW-1185">Reference proteome</keyword>
<proteinExistence type="predicted"/>
<organism evidence="2 3">
    <name type="scientific">Clitoria ternatea</name>
    <name type="common">Butterfly pea</name>
    <dbReference type="NCBI Taxonomy" id="43366"/>
    <lineage>
        <taxon>Eukaryota</taxon>
        <taxon>Viridiplantae</taxon>
        <taxon>Streptophyta</taxon>
        <taxon>Embryophyta</taxon>
        <taxon>Tracheophyta</taxon>
        <taxon>Spermatophyta</taxon>
        <taxon>Magnoliopsida</taxon>
        <taxon>eudicotyledons</taxon>
        <taxon>Gunneridae</taxon>
        <taxon>Pentapetalae</taxon>
        <taxon>rosids</taxon>
        <taxon>fabids</taxon>
        <taxon>Fabales</taxon>
        <taxon>Fabaceae</taxon>
        <taxon>Papilionoideae</taxon>
        <taxon>50 kb inversion clade</taxon>
        <taxon>NPAAA clade</taxon>
        <taxon>indigoferoid/millettioid clade</taxon>
        <taxon>Phaseoleae</taxon>
        <taxon>Clitoria</taxon>
    </lineage>
</organism>
<evidence type="ECO:0000313" key="2">
    <source>
        <dbReference type="EMBL" id="KAK7293597.1"/>
    </source>
</evidence>